<name>A0A9E2L4N2_9BACT</name>
<dbReference type="Proteomes" id="UP000823865">
    <property type="component" value="Unassembled WGS sequence"/>
</dbReference>
<dbReference type="EMBL" id="JAHLFU010000066">
    <property type="protein sequence ID" value="MBU3852896.1"/>
    <property type="molecule type" value="Genomic_DNA"/>
</dbReference>
<evidence type="ECO:0000313" key="1">
    <source>
        <dbReference type="EMBL" id="MBU3852896.1"/>
    </source>
</evidence>
<protein>
    <submittedName>
        <fullName evidence="1">Uncharacterized protein</fullName>
    </submittedName>
</protein>
<organism evidence="1 2">
    <name type="scientific">Candidatus Paraprevotella stercoravium</name>
    <dbReference type="NCBI Taxonomy" id="2838725"/>
    <lineage>
        <taxon>Bacteria</taxon>
        <taxon>Pseudomonadati</taxon>
        <taxon>Bacteroidota</taxon>
        <taxon>Bacteroidia</taxon>
        <taxon>Bacteroidales</taxon>
        <taxon>Prevotellaceae</taxon>
        <taxon>Paraprevotella</taxon>
    </lineage>
</organism>
<dbReference type="AlphaFoldDB" id="A0A9E2L4N2"/>
<reference evidence="1" key="1">
    <citation type="journal article" date="2021" name="PeerJ">
        <title>Extensive microbial diversity within the chicken gut microbiome revealed by metagenomics and culture.</title>
        <authorList>
            <person name="Gilroy R."/>
            <person name="Ravi A."/>
            <person name="Getino M."/>
            <person name="Pursley I."/>
            <person name="Horton D.L."/>
            <person name="Alikhan N.F."/>
            <person name="Baker D."/>
            <person name="Gharbi K."/>
            <person name="Hall N."/>
            <person name="Watson M."/>
            <person name="Adriaenssens E.M."/>
            <person name="Foster-Nyarko E."/>
            <person name="Jarju S."/>
            <person name="Secka A."/>
            <person name="Antonio M."/>
            <person name="Oren A."/>
            <person name="Chaudhuri R.R."/>
            <person name="La Ragione R."/>
            <person name="Hildebrand F."/>
            <person name="Pallen M.J."/>
        </authorList>
    </citation>
    <scope>NUCLEOTIDE SEQUENCE</scope>
    <source>
        <strain evidence="1">G3-2149</strain>
    </source>
</reference>
<reference evidence="1" key="2">
    <citation type="submission" date="2021-04" db="EMBL/GenBank/DDBJ databases">
        <authorList>
            <person name="Gilroy R."/>
        </authorList>
    </citation>
    <scope>NUCLEOTIDE SEQUENCE</scope>
    <source>
        <strain evidence="1">G3-2149</strain>
    </source>
</reference>
<gene>
    <name evidence="1" type="ORF">H9789_03555</name>
</gene>
<accession>A0A9E2L4N2</accession>
<proteinExistence type="predicted"/>
<evidence type="ECO:0000313" key="2">
    <source>
        <dbReference type="Proteomes" id="UP000823865"/>
    </source>
</evidence>
<comment type="caution">
    <text evidence="1">The sequence shown here is derived from an EMBL/GenBank/DDBJ whole genome shotgun (WGS) entry which is preliminary data.</text>
</comment>
<sequence>MKVFDFFKQGKAKGKAGELYFQLCGEKYANYPFQTKDLDEGMAVVSEVIMQYWKPRYLLDHDRHRAYEFMSRDECLQTVRQEDIAWEKLAALPSGAISLAKERSAHYPTLIGHFKNGVAEVSWELNPDGYYFMDEDGFGMTDDEEITVYGFIDRTASVVVKFQPVSDSKEWEAMRELAEKRVKACKRY</sequence>